<dbReference type="CDD" id="cd06558">
    <property type="entry name" value="crotonase-like"/>
    <property type="match status" value="1"/>
</dbReference>
<proteinExistence type="inferred from homology"/>
<dbReference type="PANTHER" id="PTHR43802">
    <property type="entry name" value="ENOYL-COA HYDRATASE"/>
    <property type="match status" value="1"/>
</dbReference>
<dbReference type="InterPro" id="IPR029045">
    <property type="entry name" value="ClpP/crotonase-like_dom_sf"/>
</dbReference>
<organism evidence="2 3">
    <name type="scientific">Chryseomicrobium palamuruense</name>
    <dbReference type="NCBI Taxonomy" id="682973"/>
    <lineage>
        <taxon>Bacteria</taxon>
        <taxon>Bacillati</taxon>
        <taxon>Bacillota</taxon>
        <taxon>Bacilli</taxon>
        <taxon>Bacillales</taxon>
        <taxon>Caryophanaceae</taxon>
        <taxon>Chryseomicrobium</taxon>
    </lineage>
</organism>
<protein>
    <submittedName>
        <fullName evidence="2">Enoyl-CoA hydratase-related protein</fullName>
    </submittedName>
</protein>
<evidence type="ECO:0000313" key="2">
    <source>
        <dbReference type="EMBL" id="MFC4355488.1"/>
    </source>
</evidence>
<evidence type="ECO:0000313" key="3">
    <source>
        <dbReference type="Proteomes" id="UP001595733"/>
    </source>
</evidence>
<dbReference type="PANTHER" id="PTHR43802:SF1">
    <property type="entry name" value="IP11341P-RELATED"/>
    <property type="match status" value="1"/>
</dbReference>
<dbReference type="SUPFAM" id="SSF52096">
    <property type="entry name" value="ClpP/crotonase"/>
    <property type="match status" value="1"/>
</dbReference>
<sequence length="271" mass="30313">MFNTIDYVVNEQIATITLNRPEALNSFNEQMMEELIQVYRKADQSDDVRVIILTAKGKVFCAGMDLSTGDDVFESDESIEEFRDTGGRVSLEVYHVKKPVIAAVNGAAVGIGATMLLPADIRVFSETAKVGFVFGRRGIGPEATSGYFLPRLVGMSKALEWVYTGRMIYSEELITSGLANHVAEDAYEKALELAKEIIENTSAVSNSFSRQLFYKMWEAEHPMDSHLVESKFLHWASREKDVKEGIASFKEKRNPRFPLTTSDLPDFFKGG</sequence>
<dbReference type="Pfam" id="PF00378">
    <property type="entry name" value="ECH_1"/>
    <property type="match status" value="1"/>
</dbReference>
<dbReference type="RefSeq" id="WP_378141979.1">
    <property type="nucleotide sequence ID" value="NZ_JBHSEF010000023.1"/>
</dbReference>
<dbReference type="Proteomes" id="UP001595733">
    <property type="component" value="Unassembled WGS sequence"/>
</dbReference>
<dbReference type="Gene3D" id="1.10.12.10">
    <property type="entry name" value="Lyase 2-enoyl-coa Hydratase, Chain A, domain 2"/>
    <property type="match status" value="1"/>
</dbReference>
<accession>A0ABV8UY43</accession>
<evidence type="ECO:0000256" key="1">
    <source>
        <dbReference type="ARBA" id="ARBA00005254"/>
    </source>
</evidence>
<keyword evidence="3" id="KW-1185">Reference proteome</keyword>
<comment type="similarity">
    <text evidence="1">Belongs to the enoyl-CoA hydratase/isomerase family.</text>
</comment>
<dbReference type="EMBL" id="JBHSEF010000023">
    <property type="protein sequence ID" value="MFC4355488.1"/>
    <property type="molecule type" value="Genomic_DNA"/>
</dbReference>
<name>A0ABV8UY43_9BACL</name>
<gene>
    <name evidence="2" type="ORF">ACFO0S_10540</name>
</gene>
<dbReference type="InterPro" id="IPR001753">
    <property type="entry name" value="Enoyl-CoA_hydra/iso"/>
</dbReference>
<dbReference type="Gene3D" id="3.90.226.10">
    <property type="entry name" value="2-enoyl-CoA Hydratase, Chain A, domain 1"/>
    <property type="match status" value="1"/>
</dbReference>
<reference evidence="3" key="1">
    <citation type="journal article" date="2019" name="Int. J. Syst. Evol. Microbiol.">
        <title>The Global Catalogue of Microorganisms (GCM) 10K type strain sequencing project: providing services to taxonomists for standard genome sequencing and annotation.</title>
        <authorList>
            <consortium name="The Broad Institute Genomics Platform"/>
            <consortium name="The Broad Institute Genome Sequencing Center for Infectious Disease"/>
            <person name="Wu L."/>
            <person name="Ma J."/>
        </authorList>
    </citation>
    <scope>NUCLEOTIDE SEQUENCE [LARGE SCALE GENOMIC DNA]</scope>
    <source>
        <strain evidence="3">CCUG 50353</strain>
    </source>
</reference>
<dbReference type="NCBIfam" id="NF006109">
    <property type="entry name" value="PRK08260.1"/>
    <property type="match status" value="1"/>
</dbReference>
<comment type="caution">
    <text evidence="2">The sequence shown here is derived from an EMBL/GenBank/DDBJ whole genome shotgun (WGS) entry which is preliminary data.</text>
</comment>
<dbReference type="InterPro" id="IPR014748">
    <property type="entry name" value="Enoyl-CoA_hydra_C"/>
</dbReference>